<dbReference type="GO" id="GO:0003887">
    <property type="term" value="F:DNA-directed DNA polymerase activity"/>
    <property type="evidence" value="ECO:0007669"/>
    <property type="project" value="UniProtKB-KW"/>
</dbReference>
<evidence type="ECO:0000256" key="1">
    <source>
        <dbReference type="ARBA" id="ARBA00004496"/>
    </source>
</evidence>
<name>A0A017H6L3_9FUSO</name>
<proteinExistence type="inferred from homology"/>
<dbReference type="GO" id="GO:0003677">
    <property type="term" value="F:DNA binding"/>
    <property type="evidence" value="ECO:0007669"/>
    <property type="project" value="UniProtKB-KW"/>
</dbReference>
<dbReference type="SUPFAM" id="SSF55979">
    <property type="entry name" value="DNA clamp"/>
    <property type="match status" value="3"/>
</dbReference>
<comment type="similarity">
    <text evidence="2">Belongs to the beta sliding clamp family.</text>
</comment>
<reference evidence="11 12" key="1">
    <citation type="submission" date="2013-08" db="EMBL/GenBank/DDBJ databases">
        <title>An opportunistic ruminal bacterium that causes liver abscesses in cattle.</title>
        <authorList>
            <person name="Benahmed F.H."/>
            <person name="Rasmussen M."/>
            <person name="Harbottle H."/>
            <person name="Soppet D."/>
            <person name="Nagaraja T.G."/>
            <person name="Davidson M."/>
        </authorList>
    </citation>
    <scope>NUCLEOTIDE SEQUENCE [LARGE SCALE GENOMIC DNA]</scope>
    <source>
        <strain evidence="11 12">B35</strain>
    </source>
</reference>
<feature type="domain" description="DNA polymerase III beta sliding clamp N-terminal" evidence="9">
    <location>
        <begin position="1"/>
        <end position="98"/>
    </location>
</feature>
<evidence type="ECO:0000313" key="12">
    <source>
        <dbReference type="Proteomes" id="UP000031184"/>
    </source>
</evidence>
<evidence type="ECO:0000259" key="9">
    <source>
        <dbReference type="Pfam" id="PF00712"/>
    </source>
</evidence>
<keyword evidence="7 11" id="KW-0239">DNA-directed DNA polymerase</keyword>
<dbReference type="GO" id="GO:0009360">
    <property type="term" value="C:DNA polymerase III complex"/>
    <property type="evidence" value="ECO:0007669"/>
    <property type="project" value="InterPro"/>
</dbReference>
<dbReference type="OrthoDB" id="90244at2"/>
<protein>
    <submittedName>
        <fullName evidence="11">DNA-directed DNA polymerase III subunit beta</fullName>
    </submittedName>
</protein>
<dbReference type="AlphaFoldDB" id="A0A017H6L3"/>
<evidence type="ECO:0000256" key="3">
    <source>
        <dbReference type="ARBA" id="ARBA00022490"/>
    </source>
</evidence>
<evidence type="ECO:0000256" key="5">
    <source>
        <dbReference type="ARBA" id="ARBA00022695"/>
    </source>
</evidence>
<dbReference type="InterPro" id="IPR046938">
    <property type="entry name" value="DNA_clamp_sf"/>
</dbReference>
<dbReference type="NCBIfam" id="TIGR00663">
    <property type="entry name" value="dnan"/>
    <property type="match status" value="1"/>
</dbReference>
<dbReference type="RefSeq" id="WP_005953968.1">
    <property type="nucleotide sequence ID" value="NZ_AOJP01000001.1"/>
</dbReference>
<dbReference type="Gene3D" id="3.70.10.10">
    <property type="match status" value="1"/>
</dbReference>
<evidence type="ECO:0000259" key="10">
    <source>
        <dbReference type="Pfam" id="PF02767"/>
    </source>
</evidence>
<dbReference type="CDD" id="cd00140">
    <property type="entry name" value="beta_clamp"/>
    <property type="match status" value="1"/>
</dbReference>
<keyword evidence="5" id="KW-0548">Nucleotidyltransferase</keyword>
<comment type="subcellular location">
    <subcellularLocation>
        <location evidence="1">Cytoplasm</location>
    </subcellularLocation>
</comment>
<dbReference type="PANTHER" id="PTHR30478">
    <property type="entry name" value="DNA POLYMERASE III SUBUNIT BETA"/>
    <property type="match status" value="1"/>
</dbReference>
<keyword evidence="3" id="KW-0963">Cytoplasm</keyword>
<gene>
    <name evidence="11" type="ORF">C095_04285</name>
</gene>
<dbReference type="SMART" id="SM00480">
    <property type="entry name" value="POL3Bc"/>
    <property type="match status" value="1"/>
</dbReference>
<keyword evidence="6" id="KW-0235">DNA replication</keyword>
<dbReference type="GO" id="GO:0005737">
    <property type="term" value="C:cytoplasm"/>
    <property type="evidence" value="ECO:0007669"/>
    <property type="project" value="UniProtKB-SubCell"/>
</dbReference>
<keyword evidence="8" id="KW-0238">DNA-binding</keyword>
<dbReference type="GO" id="GO:0008408">
    <property type="term" value="F:3'-5' exonuclease activity"/>
    <property type="evidence" value="ECO:0007669"/>
    <property type="project" value="InterPro"/>
</dbReference>
<dbReference type="Gene3D" id="3.10.150.10">
    <property type="entry name" value="DNA Polymerase III, subunit A, domain 2"/>
    <property type="match status" value="1"/>
</dbReference>
<evidence type="ECO:0000256" key="8">
    <source>
        <dbReference type="ARBA" id="ARBA00023125"/>
    </source>
</evidence>
<evidence type="ECO:0000256" key="7">
    <source>
        <dbReference type="ARBA" id="ARBA00022932"/>
    </source>
</evidence>
<evidence type="ECO:0000256" key="6">
    <source>
        <dbReference type="ARBA" id="ARBA00022705"/>
    </source>
</evidence>
<dbReference type="GeneID" id="75075799"/>
<sequence length="365" mass="41526">MKLKMKREEFISILSDYTSILRENSIKPILSTLFMEVKGNDLVFMGSSVEMDYKKQILCEGMEDGSVVFKPALVLEYVKLLEEEWITVEKLDGFLKIANGEFSIWEEENYPKIVELASMSLLELSGNEFAKCLETVKFSAAQTPENLALHCIRIVFGKEKVYFVSTDSYRLLYLEKKMTAQFERAISLPLDAVNVIIKLLKDKTEQISLELSGDNLLFLWEGTYFSCRLTAVPYPNFQGILSQNAFDKKMEFCLDDLKAAMKRVITVAKTSIDAKYGGTFDFKGKHLVVKAVTTGRAKTQQKIAMMKEGEDFVASLNCKYLSEFLDSVSRNVIIEGKNSSSMFRVTEEGNEELIYILMPLALREV</sequence>
<dbReference type="EMBL" id="AUZI01000012">
    <property type="protein sequence ID" value="KID49371.1"/>
    <property type="molecule type" value="Genomic_DNA"/>
</dbReference>
<comment type="caution">
    <text evidence="11">The sequence shown here is derived from an EMBL/GenBank/DDBJ whole genome shotgun (WGS) entry which is preliminary data.</text>
</comment>
<evidence type="ECO:0000256" key="4">
    <source>
        <dbReference type="ARBA" id="ARBA00022679"/>
    </source>
</evidence>
<dbReference type="Proteomes" id="UP000031184">
    <property type="component" value="Unassembled WGS sequence"/>
</dbReference>
<dbReference type="Pfam" id="PF00712">
    <property type="entry name" value="DNA_pol3_beta"/>
    <property type="match status" value="1"/>
</dbReference>
<dbReference type="InterPro" id="IPR022637">
    <property type="entry name" value="DNA_polIII_beta_cen"/>
</dbReference>
<keyword evidence="4" id="KW-0808">Transferase</keyword>
<organism evidence="11 12">
    <name type="scientific">Fusobacterium necrophorum subsp. funduliforme B35</name>
    <dbReference type="NCBI Taxonomy" id="1226633"/>
    <lineage>
        <taxon>Bacteria</taxon>
        <taxon>Fusobacteriati</taxon>
        <taxon>Fusobacteriota</taxon>
        <taxon>Fusobacteriia</taxon>
        <taxon>Fusobacteriales</taxon>
        <taxon>Fusobacteriaceae</taxon>
        <taxon>Fusobacterium</taxon>
    </lineage>
</organism>
<feature type="domain" description="DNA polymerase III beta sliding clamp central" evidence="10">
    <location>
        <begin position="124"/>
        <end position="236"/>
    </location>
</feature>
<dbReference type="Pfam" id="PF02767">
    <property type="entry name" value="DNA_pol3_beta_2"/>
    <property type="match status" value="1"/>
</dbReference>
<dbReference type="PATRIC" id="fig|1226633.4.peg.865"/>
<dbReference type="InterPro" id="IPR001001">
    <property type="entry name" value="DNA_polIII_beta"/>
</dbReference>
<evidence type="ECO:0000313" key="11">
    <source>
        <dbReference type="EMBL" id="KID49371.1"/>
    </source>
</evidence>
<evidence type="ECO:0000256" key="2">
    <source>
        <dbReference type="ARBA" id="ARBA00010752"/>
    </source>
</evidence>
<dbReference type="InterPro" id="IPR022634">
    <property type="entry name" value="DNA_polIII_beta_N"/>
</dbReference>
<dbReference type="PANTHER" id="PTHR30478:SF0">
    <property type="entry name" value="BETA SLIDING CLAMP"/>
    <property type="match status" value="1"/>
</dbReference>
<dbReference type="GO" id="GO:0006271">
    <property type="term" value="P:DNA strand elongation involved in DNA replication"/>
    <property type="evidence" value="ECO:0007669"/>
    <property type="project" value="TreeGrafter"/>
</dbReference>
<accession>A0A017H6L3</accession>